<sequence length="242" mass="27154">MFNGFFASSFNTDDGLRSSQCPEPAHENDQLPTDPQLVQDLLLQLNPYKPVRPDGIHPRIFKELADVIARPPSMSFEQFGNLERSQLAGSWLMLSQVSWKVKRMTLEILAGQSPFSDWILQDKMSSIQLDKHIMQQALKRDLDKSEIWASINHLKFNKVECQILHLGWGSPGYVDRLGNETLKSSTVERNLGVLVDGKLNLKTLSSRSVSCCLEEETNPQLTTTTLQGVVECDKVTSQSPPG</sequence>
<evidence type="ECO:0000313" key="2">
    <source>
        <dbReference type="EMBL" id="RMC05424.1"/>
    </source>
</evidence>
<dbReference type="EMBL" id="QRBI01000123">
    <property type="protein sequence ID" value="RMC05424.1"/>
    <property type="molecule type" value="Genomic_DNA"/>
</dbReference>
<accession>A0A3M0K2H1</accession>
<proteinExistence type="predicted"/>
<dbReference type="Proteomes" id="UP000269221">
    <property type="component" value="Unassembled WGS sequence"/>
</dbReference>
<comment type="caution">
    <text evidence="2">The sequence shown here is derived from an EMBL/GenBank/DDBJ whole genome shotgun (WGS) entry which is preliminary data.</text>
</comment>
<dbReference type="OrthoDB" id="504170at2759"/>
<feature type="region of interest" description="Disordered" evidence="1">
    <location>
        <begin position="12"/>
        <end position="32"/>
    </location>
</feature>
<dbReference type="STRING" id="333673.A0A3M0K2H1"/>
<feature type="compositionally biased region" description="Polar residues" evidence="1">
    <location>
        <begin position="12"/>
        <end position="21"/>
    </location>
</feature>
<dbReference type="AlphaFoldDB" id="A0A3M0K2H1"/>
<evidence type="ECO:0000313" key="3">
    <source>
        <dbReference type="Proteomes" id="UP000269221"/>
    </source>
</evidence>
<protein>
    <submittedName>
        <fullName evidence="2">Uncharacterized protein</fullName>
    </submittedName>
</protein>
<name>A0A3M0K2H1_HIRRU</name>
<reference evidence="2 3" key="1">
    <citation type="submission" date="2018-07" db="EMBL/GenBank/DDBJ databases">
        <title>A high quality draft genome assembly of the barn swallow (H. rustica rustica).</title>
        <authorList>
            <person name="Formenti G."/>
            <person name="Chiara M."/>
            <person name="Poveda L."/>
            <person name="Francoijs K.-J."/>
            <person name="Bonisoli-Alquati A."/>
            <person name="Canova L."/>
            <person name="Gianfranceschi L."/>
            <person name="Horner D.S."/>
            <person name="Saino N."/>
        </authorList>
    </citation>
    <scope>NUCLEOTIDE SEQUENCE [LARGE SCALE GENOMIC DNA]</scope>
    <source>
        <strain evidence="2">Chelidonia</strain>
        <tissue evidence="2">Blood</tissue>
    </source>
</reference>
<gene>
    <name evidence="2" type="ORF">DUI87_18616</name>
</gene>
<organism evidence="2 3">
    <name type="scientific">Hirundo rustica rustica</name>
    <dbReference type="NCBI Taxonomy" id="333673"/>
    <lineage>
        <taxon>Eukaryota</taxon>
        <taxon>Metazoa</taxon>
        <taxon>Chordata</taxon>
        <taxon>Craniata</taxon>
        <taxon>Vertebrata</taxon>
        <taxon>Euteleostomi</taxon>
        <taxon>Archelosauria</taxon>
        <taxon>Archosauria</taxon>
        <taxon>Dinosauria</taxon>
        <taxon>Saurischia</taxon>
        <taxon>Theropoda</taxon>
        <taxon>Coelurosauria</taxon>
        <taxon>Aves</taxon>
        <taxon>Neognathae</taxon>
        <taxon>Neoaves</taxon>
        <taxon>Telluraves</taxon>
        <taxon>Australaves</taxon>
        <taxon>Passeriformes</taxon>
        <taxon>Sylvioidea</taxon>
        <taxon>Hirundinidae</taxon>
        <taxon>Hirundo</taxon>
    </lineage>
</organism>
<keyword evidence="3" id="KW-1185">Reference proteome</keyword>
<evidence type="ECO:0000256" key="1">
    <source>
        <dbReference type="SAM" id="MobiDB-lite"/>
    </source>
</evidence>
<dbReference type="PANTHER" id="PTHR33332">
    <property type="entry name" value="REVERSE TRANSCRIPTASE DOMAIN-CONTAINING PROTEIN"/>
    <property type="match status" value="1"/>
</dbReference>